<keyword evidence="2" id="KW-0285">Flavoprotein</keyword>
<keyword evidence="4 7" id="KW-0560">Oxidoreductase</keyword>
<dbReference type="EC" id="1.1.3.15" evidence="7"/>
<gene>
    <name evidence="7" type="primary">lhgO</name>
    <name evidence="7" type="ORF">Mterra_00589</name>
</gene>
<comment type="similarity">
    <text evidence="5">Belongs to the L2HGDH family.</text>
</comment>
<keyword evidence="8" id="KW-1185">Reference proteome</keyword>
<organism evidence="7 8">
    <name type="scientific">Calidithermus terrae</name>
    <dbReference type="NCBI Taxonomy" id="1408545"/>
    <lineage>
        <taxon>Bacteria</taxon>
        <taxon>Thermotogati</taxon>
        <taxon>Deinococcota</taxon>
        <taxon>Deinococci</taxon>
        <taxon>Thermales</taxon>
        <taxon>Thermaceae</taxon>
        <taxon>Calidithermus</taxon>
    </lineage>
</organism>
<dbReference type="PANTHER" id="PTHR43104:SF2">
    <property type="entry name" value="L-2-HYDROXYGLUTARATE DEHYDROGENASE, MITOCHONDRIAL"/>
    <property type="match status" value="1"/>
</dbReference>
<sequence length="409" mass="45531">MKTVDFLIIGGGVVGTTVALELKRRNPKASITVLEKENDIAAHGSGRNSGVLHAGFYYTADSLKARFTRLGNERWKAFVKERGLSINECGKLVVTKHEGELEGLRELKRRGDLNGVETYLISEREAKGLEPRVKTAELALWSPNTATVNPLECMNALVAEARAQGIEFELSSPYLGRRGKAVRTPRGELEAGYVINAAGLHADEVAHDFGVGLNYRILPFKGLYLYGSEPKGSLKRHIYPVPDLRNTFLGVHFTVTVDGKTKIGPTAIPAFWRENYSGLEGFDLLEALGVLRDEAMLFLRNDFDFRRLAFEEMKKYSQRYLVAQAAKMLEGTRPENFRTWGRPGIRAQLYDHRAKKLVMDFNLEGNAEGLHVLNAISPAFTAAMPFAEYVVDQAEALMGNKTDSDQLVH</sequence>
<dbReference type="AlphaFoldDB" id="A0A399F2N8"/>
<keyword evidence="3" id="KW-0274">FAD</keyword>
<evidence type="ECO:0000256" key="2">
    <source>
        <dbReference type="ARBA" id="ARBA00022630"/>
    </source>
</evidence>
<dbReference type="Gene3D" id="3.30.9.10">
    <property type="entry name" value="D-Amino Acid Oxidase, subunit A, domain 2"/>
    <property type="match status" value="1"/>
</dbReference>
<dbReference type="OrthoDB" id="9801699at2"/>
<evidence type="ECO:0000313" key="7">
    <source>
        <dbReference type="EMBL" id="RIH90280.1"/>
    </source>
</evidence>
<dbReference type="InterPro" id="IPR036188">
    <property type="entry name" value="FAD/NAD-bd_sf"/>
</dbReference>
<dbReference type="RefSeq" id="WP_119313811.1">
    <property type="nucleotide sequence ID" value="NZ_QXDL01000013.1"/>
</dbReference>
<dbReference type="EMBL" id="QXDL01000013">
    <property type="protein sequence ID" value="RIH90280.1"/>
    <property type="molecule type" value="Genomic_DNA"/>
</dbReference>
<accession>A0A399F2N8</accession>
<name>A0A399F2N8_9DEIN</name>
<protein>
    <submittedName>
        <fullName evidence="7">L-2-hydroxyglutarate oxidase LhgO</fullName>
        <ecNumber evidence="7">1.1.3.15</ecNumber>
    </submittedName>
</protein>
<comment type="cofactor">
    <cofactor evidence="1">
        <name>FAD</name>
        <dbReference type="ChEBI" id="CHEBI:57692"/>
    </cofactor>
</comment>
<reference evidence="7 8" key="1">
    <citation type="submission" date="2018-08" db="EMBL/GenBank/DDBJ databases">
        <title>Meiothermus terrae DSM 26712 genome sequencing project.</title>
        <authorList>
            <person name="Da Costa M.S."/>
            <person name="Albuquerque L."/>
            <person name="Raposo P."/>
            <person name="Froufe H.J.C."/>
            <person name="Barroso C.S."/>
            <person name="Egas C."/>
        </authorList>
    </citation>
    <scope>NUCLEOTIDE SEQUENCE [LARGE SCALE GENOMIC DNA]</scope>
    <source>
        <strain evidence="7 8">DSM 26712</strain>
    </source>
</reference>
<feature type="domain" description="FAD dependent oxidoreductase" evidence="6">
    <location>
        <begin position="5"/>
        <end position="392"/>
    </location>
</feature>
<evidence type="ECO:0000259" key="6">
    <source>
        <dbReference type="Pfam" id="PF01266"/>
    </source>
</evidence>
<evidence type="ECO:0000256" key="1">
    <source>
        <dbReference type="ARBA" id="ARBA00001974"/>
    </source>
</evidence>
<comment type="caution">
    <text evidence="7">The sequence shown here is derived from an EMBL/GenBank/DDBJ whole genome shotgun (WGS) entry which is preliminary data.</text>
</comment>
<evidence type="ECO:0000313" key="8">
    <source>
        <dbReference type="Proteomes" id="UP000265715"/>
    </source>
</evidence>
<dbReference type="Pfam" id="PF01266">
    <property type="entry name" value="DAO"/>
    <property type="match status" value="1"/>
</dbReference>
<dbReference type="GO" id="GO:0003973">
    <property type="term" value="F:(S)-2-hydroxy-acid oxidase activity"/>
    <property type="evidence" value="ECO:0007669"/>
    <property type="project" value="UniProtKB-EC"/>
</dbReference>
<dbReference type="Gene3D" id="3.50.50.60">
    <property type="entry name" value="FAD/NAD(P)-binding domain"/>
    <property type="match status" value="1"/>
</dbReference>
<dbReference type="GO" id="GO:0005737">
    <property type="term" value="C:cytoplasm"/>
    <property type="evidence" value="ECO:0007669"/>
    <property type="project" value="TreeGrafter"/>
</dbReference>
<dbReference type="SUPFAM" id="SSF51905">
    <property type="entry name" value="FAD/NAD(P)-binding domain"/>
    <property type="match status" value="1"/>
</dbReference>
<evidence type="ECO:0000256" key="5">
    <source>
        <dbReference type="ARBA" id="ARBA00037941"/>
    </source>
</evidence>
<evidence type="ECO:0000256" key="3">
    <source>
        <dbReference type="ARBA" id="ARBA00022827"/>
    </source>
</evidence>
<evidence type="ECO:0000256" key="4">
    <source>
        <dbReference type="ARBA" id="ARBA00023002"/>
    </source>
</evidence>
<proteinExistence type="inferred from homology"/>
<dbReference type="Proteomes" id="UP000265715">
    <property type="component" value="Unassembled WGS sequence"/>
</dbReference>
<dbReference type="PANTHER" id="PTHR43104">
    <property type="entry name" value="L-2-HYDROXYGLUTARATE DEHYDROGENASE, MITOCHONDRIAL"/>
    <property type="match status" value="1"/>
</dbReference>
<dbReference type="GO" id="GO:0047545">
    <property type="term" value="F:(S)-2-hydroxyglutarate dehydrogenase activity"/>
    <property type="evidence" value="ECO:0007669"/>
    <property type="project" value="TreeGrafter"/>
</dbReference>
<dbReference type="InterPro" id="IPR006076">
    <property type="entry name" value="FAD-dep_OxRdtase"/>
</dbReference>